<sequence length="66" mass="6907">MRYRAVNVLSVALLCSSLSSVMLIPQAQAIENSTISLSGAFSVSQQGAATYSLPIDVPIARGLKPN</sequence>
<accession>A0ABX5X3H5</accession>
<proteinExistence type="predicted"/>
<dbReference type="RefSeq" id="WP_144047343.1">
    <property type="nucleotide sequence ID" value="NZ_CP041614.1"/>
</dbReference>
<evidence type="ECO:0000256" key="1">
    <source>
        <dbReference type="SAM" id="SignalP"/>
    </source>
</evidence>
<organism evidence="2 3">
    <name type="scientific">Shewanella psychropiezotolerans</name>
    <dbReference type="NCBI Taxonomy" id="2593655"/>
    <lineage>
        <taxon>Bacteria</taxon>
        <taxon>Pseudomonadati</taxon>
        <taxon>Pseudomonadota</taxon>
        <taxon>Gammaproteobacteria</taxon>
        <taxon>Alteromonadales</taxon>
        <taxon>Shewanellaceae</taxon>
        <taxon>Shewanella</taxon>
    </lineage>
</organism>
<gene>
    <name evidence="2" type="ORF">FM037_19415</name>
</gene>
<reference evidence="2 3" key="1">
    <citation type="submission" date="2019-07" db="EMBL/GenBank/DDBJ databases">
        <title>Shewanella sp. YLB-06 whole genomic sequence.</title>
        <authorList>
            <person name="Yu L."/>
        </authorList>
    </citation>
    <scope>NUCLEOTIDE SEQUENCE [LARGE SCALE GENOMIC DNA]</scope>
    <source>
        <strain evidence="2 3">YLB-06</strain>
    </source>
</reference>
<feature type="chain" id="PRO_5047426982" evidence="1">
    <location>
        <begin position="30"/>
        <end position="66"/>
    </location>
</feature>
<dbReference type="EMBL" id="CP041614">
    <property type="protein sequence ID" value="QDO84997.1"/>
    <property type="molecule type" value="Genomic_DNA"/>
</dbReference>
<evidence type="ECO:0000313" key="3">
    <source>
        <dbReference type="Proteomes" id="UP000315947"/>
    </source>
</evidence>
<feature type="signal peptide" evidence="1">
    <location>
        <begin position="1"/>
        <end position="29"/>
    </location>
</feature>
<keyword evidence="1" id="KW-0732">Signal</keyword>
<keyword evidence="3" id="KW-1185">Reference proteome</keyword>
<evidence type="ECO:0000313" key="2">
    <source>
        <dbReference type="EMBL" id="QDO84997.1"/>
    </source>
</evidence>
<protein>
    <submittedName>
        <fullName evidence="2">Uncharacterized protein</fullName>
    </submittedName>
</protein>
<dbReference type="Proteomes" id="UP000315947">
    <property type="component" value="Chromosome"/>
</dbReference>
<name>A0ABX5X3H5_9GAMM</name>